<comment type="caution">
    <text evidence="1">The sequence shown here is derived from an EMBL/GenBank/DDBJ whole genome shotgun (WGS) entry which is preliminary data.</text>
</comment>
<gene>
    <name evidence="1" type="ORF">NCTC10588_02608</name>
</gene>
<accession>A0A7Z7LX26</accession>
<dbReference type="AlphaFoldDB" id="A0A7Z7LX26"/>
<dbReference type="EMBL" id="UFYD01000001">
    <property type="protein sequence ID" value="STD07235.1"/>
    <property type="molecule type" value="Genomic_DNA"/>
</dbReference>
<proteinExistence type="predicted"/>
<sequence>MSTLKPVKAKLETYHIQTIIYHLKKINIKAEEHIFSGQ</sequence>
<dbReference type="Proteomes" id="UP000254876">
    <property type="component" value="Unassembled WGS sequence"/>
</dbReference>
<reference evidence="1 2" key="1">
    <citation type="submission" date="2018-06" db="EMBL/GenBank/DDBJ databases">
        <authorList>
            <consortium name="Pathogen Informatics"/>
            <person name="Doyle S."/>
        </authorList>
    </citation>
    <scope>NUCLEOTIDE SEQUENCE [LARGE SCALE GENOMIC DNA]</scope>
    <source>
        <strain evidence="1 2">NCTC10588</strain>
    </source>
</reference>
<organism evidence="1 2">
    <name type="scientific">Elizabethkingia anophelis</name>
    <dbReference type="NCBI Taxonomy" id="1117645"/>
    <lineage>
        <taxon>Bacteria</taxon>
        <taxon>Pseudomonadati</taxon>
        <taxon>Bacteroidota</taxon>
        <taxon>Flavobacteriia</taxon>
        <taxon>Flavobacteriales</taxon>
        <taxon>Weeksellaceae</taxon>
        <taxon>Elizabethkingia</taxon>
    </lineage>
</organism>
<name>A0A7Z7LX26_9FLAO</name>
<protein>
    <submittedName>
        <fullName evidence="1">Uncharacterized protein</fullName>
    </submittedName>
</protein>
<evidence type="ECO:0000313" key="1">
    <source>
        <dbReference type="EMBL" id="STD07235.1"/>
    </source>
</evidence>
<evidence type="ECO:0000313" key="2">
    <source>
        <dbReference type="Proteomes" id="UP000254876"/>
    </source>
</evidence>